<sequence length="868" mass="95645">MADDLSSSQSLYASTSSLPNSKQCSQTYKSASQLFLTRRLQESLATLTPIITTTPTAATDDLPTTNGGGDSSSPTALAPISFASSNVRIKVWNLYITLLSNIVDLGPEEGKAEFGQKEWKTLVAKVRDGTVWEEIVQAGYQGREGSVDADVVSNLGTLLLTHSASQALNQQRLETYLSAYGQPNLDVAAHLANSETDVRRLSRNGGTDTPKDLSARVKIIELFTLHVLPRNEEWEYATEFIQLSEVLDEERKDSFLQTLNELKEEKERGIQRAAELQREKEAELERQIQEEEKRKKAEAAEQRPQRNGNGHKRSNTETDYGIEKNRPNGATKGRSTKTEKSSGSGKASSTAFPPAAASSSSSSKSVKKTEKAAAPASRRLQGLYNLLRNILQNVKHSVVGNPMAFLRTILFTLGILMALSRQDMRDRIRRLTDSSWQKIRGTVGMGMKTSEHEGNDNINTINTNININNNDTNTPVQEAGNGGRKKGIAKKIVLFILGQWLLIGMGVACVLAYFFPNVAKHGGVIRSEYSVLYGAVALVFLISGLSIPRQKLFTHMFNWRLHVLVQVTSFLFVPAVVVALVHLIVATDPDAHIDRAVLAGYILTACIPTTIASNVVMTRAAGGDDAAALVEVLIANFLGPFMTAGWTVALIPKTPEFAPWRDGSGGNMTGMYRDVFKQLGLSALLPLIIGQLVRWTWEKQTTAILQKFYIAKFSTACMLLLIWSTFSSAFATGALQQLSTQSIIFIVLFNVALYLFLTVVCFYGAQPPSFLRKTSWGKRIFRVAPPEETIAVCFCGPAKTTALGIPLLYAMYTSMDLFTKAKTSIPVLLYTTEQICVAHFMVYVLRRWKRRLEGKSVQDEENSVAVTR</sequence>
<feature type="transmembrane region" description="Helical" evidence="2">
    <location>
        <begin position="679"/>
        <end position="697"/>
    </location>
</feature>
<feature type="transmembrane region" description="Helical" evidence="2">
    <location>
        <begin position="492"/>
        <end position="515"/>
    </location>
</feature>
<evidence type="ECO:0000256" key="2">
    <source>
        <dbReference type="SAM" id="Phobius"/>
    </source>
</evidence>
<keyword evidence="4" id="KW-1185">Reference proteome</keyword>
<feature type="compositionally biased region" description="Low complexity" evidence="1">
    <location>
        <begin position="341"/>
        <end position="364"/>
    </location>
</feature>
<dbReference type="InterPro" id="IPR038770">
    <property type="entry name" value="Na+/solute_symporter_sf"/>
</dbReference>
<evidence type="ECO:0000256" key="1">
    <source>
        <dbReference type="SAM" id="MobiDB-lite"/>
    </source>
</evidence>
<dbReference type="PANTHER" id="PTHR18640">
    <property type="entry name" value="SOLUTE CARRIER FAMILY 10 MEMBER 7"/>
    <property type="match status" value="1"/>
</dbReference>
<dbReference type="GO" id="GO:0005886">
    <property type="term" value="C:plasma membrane"/>
    <property type="evidence" value="ECO:0007669"/>
    <property type="project" value="TreeGrafter"/>
</dbReference>
<dbReference type="OMA" id="EFGQKEW"/>
<evidence type="ECO:0000313" key="4">
    <source>
        <dbReference type="Proteomes" id="UP000054383"/>
    </source>
</evidence>
<feature type="transmembrane region" description="Helical" evidence="2">
    <location>
        <begin position="789"/>
        <end position="812"/>
    </location>
</feature>
<keyword evidence="2" id="KW-0812">Transmembrane</keyword>
<organism evidence="3 4">
    <name type="scientific">Talaromyces islandicus</name>
    <name type="common">Penicillium islandicum</name>
    <dbReference type="NCBI Taxonomy" id="28573"/>
    <lineage>
        <taxon>Eukaryota</taxon>
        <taxon>Fungi</taxon>
        <taxon>Dikarya</taxon>
        <taxon>Ascomycota</taxon>
        <taxon>Pezizomycotina</taxon>
        <taxon>Eurotiomycetes</taxon>
        <taxon>Eurotiomycetidae</taxon>
        <taxon>Eurotiales</taxon>
        <taxon>Trichocomaceae</taxon>
        <taxon>Talaromyces</taxon>
        <taxon>Talaromyces sect. Islandici</taxon>
    </lineage>
</organism>
<keyword evidence="2" id="KW-1133">Transmembrane helix</keyword>
<dbReference type="Proteomes" id="UP000054383">
    <property type="component" value="Unassembled WGS sequence"/>
</dbReference>
<keyword evidence="2" id="KW-0472">Membrane</keyword>
<feature type="transmembrane region" description="Helical" evidence="2">
    <location>
        <begin position="530"/>
        <end position="547"/>
    </location>
</feature>
<dbReference type="Gene3D" id="1.20.1530.20">
    <property type="match status" value="1"/>
</dbReference>
<feature type="transmembrane region" description="Helical" evidence="2">
    <location>
        <begin position="559"/>
        <end position="584"/>
    </location>
</feature>
<gene>
    <name evidence="3" type="ORF">PISL3812_01493</name>
</gene>
<feature type="transmembrane region" description="Helical" evidence="2">
    <location>
        <begin position="709"/>
        <end position="731"/>
    </location>
</feature>
<feature type="region of interest" description="Disordered" evidence="1">
    <location>
        <begin position="274"/>
        <end position="375"/>
    </location>
</feature>
<feature type="transmembrane region" description="Helical" evidence="2">
    <location>
        <begin position="403"/>
        <end position="420"/>
    </location>
</feature>
<dbReference type="Pfam" id="PF13593">
    <property type="entry name" value="SBF_like"/>
    <property type="match status" value="1"/>
</dbReference>
<dbReference type="EMBL" id="CVMT01000001">
    <property type="protein sequence ID" value="CRG84170.1"/>
    <property type="molecule type" value="Genomic_DNA"/>
</dbReference>
<dbReference type="CDD" id="cd22249">
    <property type="entry name" value="UDM1_RNF168_RNF169-like"/>
    <property type="match status" value="1"/>
</dbReference>
<accession>A0A0U1LMH1</accession>
<feature type="region of interest" description="Disordered" evidence="1">
    <location>
        <begin position="1"/>
        <end position="23"/>
    </location>
</feature>
<proteinExistence type="predicted"/>
<dbReference type="PANTHER" id="PTHR18640:SF5">
    <property type="entry name" value="SODIUM_BILE ACID COTRANSPORTER 7"/>
    <property type="match status" value="1"/>
</dbReference>
<dbReference type="InterPro" id="IPR016833">
    <property type="entry name" value="Put_Na-Bile_cotransptr"/>
</dbReference>
<dbReference type="STRING" id="28573.A0A0U1LMH1"/>
<feature type="transmembrane region" description="Helical" evidence="2">
    <location>
        <begin position="628"/>
        <end position="651"/>
    </location>
</feature>
<feature type="compositionally biased region" description="Low complexity" evidence="1">
    <location>
        <begin position="1"/>
        <end position="18"/>
    </location>
</feature>
<evidence type="ECO:0000313" key="3">
    <source>
        <dbReference type="EMBL" id="CRG84170.1"/>
    </source>
</evidence>
<name>A0A0U1LMH1_TALIS</name>
<feature type="compositionally biased region" description="Basic and acidic residues" evidence="1">
    <location>
        <begin position="274"/>
        <end position="304"/>
    </location>
</feature>
<protein>
    <submittedName>
        <fullName evidence="3">Putative membrane protein YMR034C</fullName>
    </submittedName>
</protein>
<feature type="transmembrane region" description="Helical" evidence="2">
    <location>
        <begin position="824"/>
        <end position="845"/>
    </location>
</feature>
<reference evidence="3 4" key="1">
    <citation type="submission" date="2015-04" db="EMBL/GenBank/DDBJ databases">
        <authorList>
            <person name="Syromyatnikov M.Y."/>
            <person name="Popov V.N."/>
        </authorList>
    </citation>
    <scope>NUCLEOTIDE SEQUENCE [LARGE SCALE GENOMIC DNA]</scope>
    <source>
        <strain evidence="3">WF-38-12</strain>
    </source>
</reference>
<feature type="transmembrane region" description="Helical" evidence="2">
    <location>
        <begin position="596"/>
        <end position="616"/>
    </location>
</feature>
<dbReference type="AlphaFoldDB" id="A0A0U1LMH1"/>
<dbReference type="OrthoDB" id="188035at2759"/>
<feature type="transmembrane region" description="Helical" evidence="2">
    <location>
        <begin position="743"/>
        <end position="765"/>
    </location>
</feature>